<evidence type="ECO:0000256" key="1">
    <source>
        <dbReference type="SAM" id="MobiDB-lite"/>
    </source>
</evidence>
<proteinExistence type="predicted"/>
<organism evidence="2 3">
    <name type="scientific">Ensete ventricosum</name>
    <name type="common">Abyssinian banana</name>
    <name type="synonym">Musa ensete</name>
    <dbReference type="NCBI Taxonomy" id="4639"/>
    <lineage>
        <taxon>Eukaryota</taxon>
        <taxon>Viridiplantae</taxon>
        <taxon>Streptophyta</taxon>
        <taxon>Embryophyta</taxon>
        <taxon>Tracheophyta</taxon>
        <taxon>Spermatophyta</taxon>
        <taxon>Magnoliopsida</taxon>
        <taxon>Liliopsida</taxon>
        <taxon>Zingiberales</taxon>
        <taxon>Musaceae</taxon>
        <taxon>Ensete</taxon>
    </lineage>
</organism>
<sequence>MKVGAAYERARSSHLHVVCMQGWLATAKLHVGATDHGLAICRVGRLRPRPPAGAASWRLGRLWLGRKGRPPATRPQGVALVARATVNRGNSRAMWCRPPVGAATRGQEHPPAGKGNHRLRNDNGNTVRARARVSVFL</sequence>
<name>A0A427AIA2_ENSVE</name>
<dbReference type="EMBL" id="AMZH03002327">
    <property type="protein sequence ID" value="RRT75965.1"/>
    <property type="molecule type" value="Genomic_DNA"/>
</dbReference>
<gene>
    <name evidence="2" type="ORF">B296_00018713</name>
</gene>
<comment type="caution">
    <text evidence="2">The sequence shown here is derived from an EMBL/GenBank/DDBJ whole genome shotgun (WGS) entry which is preliminary data.</text>
</comment>
<evidence type="ECO:0000313" key="2">
    <source>
        <dbReference type="EMBL" id="RRT75965.1"/>
    </source>
</evidence>
<evidence type="ECO:0000313" key="3">
    <source>
        <dbReference type="Proteomes" id="UP000287651"/>
    </source>
</evidence>
<accession>A0A427AIA2</accession>
<dbReference type="AlphaFoldDB" id="A0A427AIA2"/>
<reference evidence="2 3" key="1">
    <citation type="journal article" date="2014" name="Agronomy (Basel)">
        <title>A Draft Genome Sequence for Ensete ventricosum, the Drought-Tolerant Tree Against Hunger.</title>
        <authorList>
            <person name="Harrison J."/>
            <person name="Moore K.A."/>
            <person name="Paszkiewicz K."/>
            <person name="Jones T."/>
            <person name="Grant M."/>
            <person name="Ambacheew D."/>
            <person name="Muzemil S."/>
            <person name="Studholme D.J."/>
        </authorList>
    </citation>
    <scope>NUCLEOTIDE SEQUENCE [LARGE SCALE GENOMIC DNA]</scope>
</reference>
<protein>
    <submittedName>
        <fullName evidence="2">Uncharacterized protein</fullName>
    </submittedName>
</protein>
<feature type="region of interest" description="Disordered" evidence="1">
    <location>
        <begin position="101"/>
        <end position="124"/>
    </location>
</feature>
<dbReference type="Proteomes" id="UP000287651">
    <property type="component" value="Unassembled WGS sequence"/>
</dbReference>